<accession>A0A8X7TXA4</accession>
<reference evidence="2 3" key="1">
    <citation type="submission" date="2020-02" db="EMBL/GenBank/DDBJ databases">
        <authorList>
            <person name="Ma Q."/>
            <person name="Huang Y."/>
            <person name="Song X."/>
            <person name="Pei D."/>
        </authorList>
    </citation>
    <scope>NUCLEOTIDE SEQUENCE [LARGE SCALE GENOMIC DNA]</scope>
    <source>
        <strain evidence="2">Sxm20200214</strain>
        <tissue evidence="2">Leaf</tissue>
    </source>
</reference>
<dbReference type="InterPro" id="IPR003111">
    <property type="entry name" value="Lon_prtase_N"/>
</dbReference>
<dbReference type="InterPro" id="IPR015947">
    <property type="entry name" value="PUA-like_sf"/>
</dbReference>
<evidence type="ECO:0000313" key="3">
    <source>
        <dbReference type="Proteomes" id="UP000886595"/>
    </source>
</evidence>
<protein>
    <recommendedName>
        <fullName evidence="1">Lon N-terminal domain-containing protein</fullName>
    </recommendedName>
</protein>
<dbReference type="EMBL" id="JAAMPC010000015">
    <property type="protein sequence ID" value="KAG2258165.1"/>
    <property type="molecule type" value="Genomic_DNA"/>
</dbReference>
<sequence>MVLIVQVSEADNSLPLDIHNQVFQLVEKGNQAFIASRFEEAISNYSKANSVKPLDPVVLTNRSAAYIRFGQYLKQRSASISEYRPLNGFDMSMLGELALKDADKVTNIQSSSVKSYITKACALMLVCTDLERYEAARDTILSGLQIDPFSDPLRSNLQELEKVMMPTSTSKTHGKAERSDDFDCTVCDKCPLCRTVIFMTPRTFAVSVTLNNIIQKNFPEEYAERKSEQDSLVHLGNESMPLFVMDVIISCQKLSLHIFEPRYRLMVRRIMEGNHRMGMVALDSATGSPVDVACEVEITCFEKLHRCDPLPDGRFVLELESHRRCRIVKAWDQDGYRVAEVEWVTDLPPQSDQEKADLRELTTSAASFARAWLERAKEADRHGGKQTILFVVVPRDVNMGNSYGFGFLSI</sequence>
<dbReference type="AlphaFoldDB" id="A0A8X7TXA4"/>
<dbReference type="GO" id="GO:0061630">
    <property type="term" value="F:ubiquitin protein ligase activity"/>
    <property type="evidence" value="ECO:0007669"/>
    <property type="project" value="TreeGrafter"/>
</dbReference>
<dbReference type="Gene3D" id="1.25.40.10">
    <property type="entry name" value="Tetratricopeptide repeat domain"/>
    <property type="match status" value="1"/>
</dbReference>
<dbReference type="SUPFAM" id="SSF88697">
    <property type="entry name" value="PUA domain-like"/>
    <property type="match status" value="1"/>
</dbReference>
<proteinExistence type="predicted"/>
<dbReference type="OrthoDB" id="264917at2759"/>
<dbReference type="InterPro" id="IPR046336">
    <property type="entry name" value="Lon_prtase_N_sf"/>
</dbReference>
<organism evidence="2 3">
    <name type="scientific">Brassica carinata</name>
    <name type="common">Ethiopian mustard</name>
    <name type="synonym">Abyssinian cabbage</name>
    <dbReference type="NCBI Taxonomy" id="52824"/>
    <lineage>
        <taxon>Eukaryota</taxon>
        <taxon>Viridiplantae</taxon>
        <taxon>Streptophyta</taxon>
        <taxon>Embryophyta</taxon>
        <taxon>Tracheophyta</taxon>
        <taxon>Spermatophyta</taxon>
        <taxon>Magnoliopsida</taxon>
        <taxon>eudicotyledons</taxon>
        <taxon>Gunneridae</taxon>
        <taxon>Pentapetalae</taxon>
        <taxon>rosids</taxon>
        <taxon>malvids</taxon>
        <taxon>Brassicales</taxon>
        <taxon>Brassicaceae</taxon>
        <taxon>Brassiceae</taxon>
        <taxon>Brassica</taxon>
    </lineage>
</organism>
<comment type="caution">
    <text evidence="2">The sequence shown here is derived from an EMBL/GenBank/DDBJ whole genome shotgun (WGS) entry which is preliminary data.</text>
</comment>
<dbReference type="Gene3D" id="2.30.130.40">
    <property type="entry name" value="LON domain-like"/>
    <property type="match status" value="1"/>
</dbReference>
<keyword evidence="3" id="KW-1185">Reference proteome</keyword>
<dbReference type="Pfam" id="PF02190">
    <property type="entry name" value="LON_substr_bdg"/>
    <property type="match status" value="1"/>
</dbReference>
<dbReference type="SUPFAM" id="SSF48452">
    <property type="entry name" value="TPR-like"/>
    <property type="match status" value="1"/>
</dbReference>
<name>A0A8X7TXA4_BRACI</name>
<evidence type="ECO:0000259" key="1">
    <source>
        <dbReference type="Pfam" id="PF02190"/>
    </source>
</evidence>
<dbReference type="Proteomes" id="UP000886595">
    <property type="component" value="Unassembled WGS sequence"/>
</dbReference>
<dbReference type="InterPro" id="IPR011990">
    <property type="entry name" value="TPR-like_helical_dom_sf"/>
</dbReference>
<dbReference type="PANTHER" id="PTHR23327:SF45">
    <property type="entry name" value="RING-TYPE DOMAIN-CONTAINING PROTEIN"/>
    <property type="match status" value="1"/>
</dbReference>
<gene>
    <name evidence="2" type="ORF">Bca52824_077459</name>
</gene>
<dbReference type="PANTHER" id="PTHR23327">
    <property type="entry name" value="RING FINGER PROTEIN 127"/>
    <property type="match status" value="1"/>
</dbReference>
<evidence type="ECO:0000313" key="2">
    <source>
        <dbReference type="EMBL" id="KAG2258165.1"/>
    </source>
</evidence>
<feature type="domain" description="Lon N-terminal" evidence="1">
    <location>
        <begin position="254"/>
        <end position="365"/>
    </location>
</feature>